<proteinExistence type="predicted"/>
<evidence type="ECO:0008006" key="3">
    <source>
        <dbReference type="Google" id="ProtNLM"/>
    </source>
</evidence>
<dbReference type="RefSeq" id="WP_096778917.1">
    <property type="nucleotide sequence ID" value="NZ_CP012621.1"/>
</dbReference>
<evidence type="ECO:0000313" key="2">
    <source>
        <dbReference type="Proteomes" id="UP000217763"/>
    </source>
</evidence>
<reference evidence="2" key="1">
    <citation type="submission" date="2015-09" db="EMBL/GenBank/DDBJ databases">
        <authorList>
            <person name="Shao Z."/>
            <person name="Wang L."/>
        </authorList>
    </citation>
    <scope>NUCLEOTIDE SEQUENCE [LARGE SCALE GENOMIC DNA]</scope>
    <source>
        <strain evidence="2">F13-1</strain>
    </source>
</reference>
<organism evidence="1 2">
    <name type="scientific">Zobellella denitrificans</name>
    <dbReference type="NCBI Taxonomy" id="347534"/>
    <lineage>
        <taxon>Bacteria</taxon>
        <taxon>Pseudomonadati</taxon>
        <taxon>Pseudomonadota</taxon>
        <taxon>Gammaproteobacteria</taxon>
        <taxon>Aeromonadales</taxon>
        <taxon>Aeromonadaceae</taxon>
        <taxon>Zobellella</taxon>
    </lineage>
</organism>
<sequence>MKNKPIDLNNHLFAALERLNDEALEGDKLRDEIERSRAVAGVAKQIIDQQRNILMAEKLRTERADNRLPVILGGDKE</sequence>
<dbReference type="AlphaFoldDB" id="A0A291HNC3"/>
<dbReference type="KEGG" id="zdf:AN401_07060"/>
<accession>A0A291HNC3</accession>
<protein>
    <recommendedName>
        <fullName evidence="3">Phage protein</fullName>
    </recommendedName>
</protein>
<name>A0A291HNC3_9GAMM</name>
<gene>
    <name evidence="1" type="ORF">AN401_07060</name>
</gene>
<keyword evidence="2" id="KW-1185">Reference proteome</keyword>
<dbReference type="EMBL" id="CP012621">
    <property type="protein sequence ID" value="ATG73643.1"/>
    <property type="molecule type" value="Genomic_DNA"/>
</dbReference>
<evidence type="ECO:0000313" key="1">
    <source>
        <dbReference type="EMBL" id="ATG73643.1"/>
    </source>
</evidence>
<dbReference type="Proteomes" id="UP000217763">
    <property type="component" value="Chromosome"/>
</dbReference>